<dbReference type="Gene3D" id="1.20.120.420">
    <property type="entry name" value="translation initiation factor eif-2b, domain 1"/>
    <property type="match status" value="1"/>
</dbReference>
<comment type="similarity">
    <text evidence="1">Belongs to the eIF-2B alpha/beta/delta subunits family.</text>
</comment>
<proteinExistence type="inferred from homology"/>
<dbReference type="Proteomes" id="UP000663586">
    <property type="component" value="Chromosome"/>
</dbReference>
<dbReference type="SUPFAM" id="SSF100950">
    <property type="entry name" value="NagB/RpiA/CoA transferase-like"/>
    <property type="match status" value="1"/>
</dbReference>
<dbReference type="KEGG" id="hara:AArcS_0623"/>
<keyword evidence="4" id="KW-1185">Reference proteome</keyword>
<gene>
    <name evidence="3" type="primary">gcd2</name>
    <name evidence="3" type="ORF">AArcS_0623</name>
</gene>
<evidence type="ECO:0000256" key="1">
    <source>
        <dbReference type="RuleBase" id="RU003814"/>
    </source>
</evidence>
<dbReference type="InterPro" id="IPR000649">
    <property type="entry name" value="IF-2B-related"/>
</dbReference>
<keyword evidence="3" id="KW-0396">Initiation factor</keyword>
<dbReference type="GeneID" id="70684004"/>
<evidence type="ECO:0000313" key="4">
    <source>
        <dbReference type="Proteomes" id="UP000663586"/>
    </source>
</evidence>
<dbReference type="GO" id="GO:0003743">
    <property type="term" value="F:translation initiation factor activity"/>
    <property type="evidence" value="ECO:0007669"/>
    <property type="project" value="UniProtKB-KW"/>
</dbReference>
<evidence type="ECO:0000313" key="3">
    <source>
        <dbReference type="EMBL" id="QSG01850.1"/>
    </source>
</evidence>
<dbReference type="GO" id="GO:0019509">
    <property type="term" value="P:L-methionine salvage from methylthioadenosine"/>
    <property type="evidence" value="ECO:0007669"/>
    <property type="project" value="TreeGrafter"/>
</dbReference>
<protein>
    <submittedName>
        <fullName evidence="3">Translation initiation factor 2B subunit, eIF-2Balpha/beta/delta family</fullName>
    </submittedName>
</protein>
<sequence>MIDETVREITEMQTRSASHVTVRAAEALLELLDREYRSIEEFQRDLERNSRVLKGANRSHAPLNTTQRRIITAVSGADLETVAEAKAELERAVDEVITEVQESKEGAASRAASLIEDGDTILTHSNSSTATLTLEYASDAGTEFTLYVTETRPNFFGRLTARQFADDENVNVRLIVDSAMGTVLPDCDRVIVGMNCLIGDEVYNRVGTYPIATTAADLDVPMTIVGSSSKFIGDGFEFRQTYRSGSEVMLEPSEGIDIENPLYDRTPTRLIDQVVTEDGVIQF</sequence>
<accession>A0A897MI93</accession>
<dbReference type="EMBL" id="CP064786">
    <property type="protein sequence ID" value="QSG01850.1"/>
    <property type="molecule type" value="Genomic_DNA"/>
</dbReference>
<dbReference type="InterPro" id="IPR042529">
    <property type="entry name" value="IF_2B-like_C"/>
</dbReference>
<dbReference type="PANTHER" id="PTHR43475">
    <property type="entry name" value="METHYLTHIORIBOSE-1-PHOSPHATE ISOMERASE"/>
    <property type="match status" value="1"/>
</dbReference>
<keyword evidence="2" id="KW-0175">Coiled coil</keyword>
<name>A0A897MI93_9EURY</name>
<dbReference type="GO" id="GO:0046523">
    <property type="term" value="F:S-methyl-5-thioribose-1-phosphate isomerase activity"/>
    <property type="evidence" value="ECO:0007669"/>
    <property type="project" value="TreeGrafter"/>
</dbReference>
<organism evidence="3 4">
    <name type="scientific">Natranaeroarchaeum sulfidigenes</name>
    <dbReference type="NCBI Taxonomy" id="2784880"/>
    <lineage>
        <taxon>Archaea</taxon>
        <taxon>Methanobacteriati</taxon>
        <taxon>Methanobacteriota</taxon>
        <taxon>Stenosarchaea group</taxon>
        <taxon>Halobacteria</taxon>
        <taxon>Halobacteriales</taxon>
        <taxon>Natronoarchaeaceae</taxon>
        <taxon>Natranaeroarchaeum</taxon>
    </lineage>
</organism>
<dbReference type="RefSeq" id="WP_238479967.1">
    <property type="nucleotide sequence ID" value="NZ_CP064786.1"/>
</dbReference>
<dbReference type="AlphaFoldDB" id="A0A897MI93"/>
<dbReference type="InterPro" id="IPR037171">
    <property type="entry name" value="NagB/RpiA_transferase-like"/>
</dbReference>
<dbReference type="PANTHER" id="PTHR43475:SF2">
    <property type="entry name" value="RIBOSE 1,5-BISPHOSPHATE ISOMERASE"/>
    <property type="match status" value="1"/>
</dbReference>
<evidence type="ECO:0000256" key="2">
    <source>
        <dbReference type="SAM" id="Coils"/>
    </source>
</evidence>
<dbReference type="InterPro" id="IPR027363">
    <property type="entry name" value="M1Pi_N"/>
</dbReference>
<reference evidence="3" key="1">
    <citation type="submission" date="2020-11" db="EMBL/GenBank/DDBJ databases">
        <title>Carbohydrate-dependent, anaerobic sulfur respiration: A novel catabolism in halophilic archaea.</title>
        <authorList>
            <person name="Sorokin D.Y."/>
            <person name="Messina E."/>
            <person name="Smedile F."/>
            <person name="La Cono V."/>
            <person name="Hallsworth J.E."/>
            <person name="Yakimov M.M."/>
        </authorList>
    </citation>
    <scope>NUCLEOTIDE SEQUENCE</scope>
    <source>
        <strain evidence="3">AArc-S</strain>
    </source>
</reference>
<feature type="coiled-coil region" evidence="2">
    <location>
        <begin position="79"/>
        <end position="106"/>
    </location>
</feature>
<dbReference type="Gene3D" id="3.40.50.10470">
    <property type="entry name" value="Translation initiation factor eif-2b, domain 2"/>
    <property type="match status" value="1"/>
</dbReference>
<keyword evidence="3" id="KW-0648">Protein biosynthesis</keyword>
<dbReference type="Pfam" id="PF01008">
    <property type="entry name" value="IF-2B"/>
    <property type="match status" value="1"/>
</dbReference>